<feature type="binding site" evidence="10">
    <location>
        <position position="71"/>
    </location>
    <ligand>
        <name>Na(+)</name>
        <dbReference type="ChEBI" id="CHEBI:29101"/>
        <note>structural</note>
    </ligand>
</feature>
<sequence length="115" mass="12626">MRYERSGKMIGVAIGGFFGAIVRYLVYLAIEQSDRHKKWATFSVNSIGSFLTGLSLSTSEFWMTGFLGAFTTFSTFALDAVKELQNGKIILTVFYISATLLAGLGLFTIGFIISQ</sequence>
<evidence type="ECO:0000313" key="11">
    <source>
        <dbReference type="EMBL" id="AQQ52098.1"/>
    </source>
</evidence>
<evidence type="ECO:0000256" key="6">
    <source>
        <dbReference type="ARBA" id="ARBA00023303"/>
    </source>
</evidence>
<comment type="catalytic activity">
    <reaction evidence="8">
        <text>fluoride(in) = fluoride(out)</text>
        <dbReference type="Rhea" id="RHEA:76159"/>
        <dbReference type="ChEBI" id="CHEBI:17051"/>
    </reaction>
    <physiologicalReaction direction="left-to-right" evidence="8">
        <dbReference type="Rhea" id="RHEA:76160"/>
    </physiologicalReaction>
</comment>
<evidence type="ECO:0000256" key="4">
    <source>
        <dbReference type="ARBA" id="ARBA00022989"/>
    </source>
</evidence>
<keyword evidence="5 10" id="KW-0472">Membrane</keyword>
<comment type="similarity">
    <text evidence="7 10">Belongs to the fluoride channel Fluc/FEX (TC 1.A.43) family.</text>
</comment>
<dbReference type="GO" id="GO:0140114">
    <property type="term" value="P:cellular detoxification of fluoride"/>
    <property type="evidence" value="ECO:0007669"/>
    <property type="project" value="UniProtKB-UniRule"/>
</dbReference>
<dbReference type="Proteomes" id="UP000188184">
    <property type="component" value="Chromosome"/>
</dbReference>
<organism evidence="11 12">
    <name type="scientific">Planococcus lenghuensis</name>
    <dbReference type="NCBI Taxonomy" id="2213202"/>
    <lineage>
        <taxon>Bacteria</taxon>
        <taxon>Bacillati</taxon>
        <taxon>Bacillota</taxon>
        <taxon>Bacilli</taxon>
        <taxon>Bacillales</taxon>
        <taxon>Caryophanaceae</taxon>
        <taxon>Planococcus</taxon>
    </lineage>
</organism>
<evidence type="ECO:0000256" key="2">
    <source>
        <dbReference type="ARBA" id="ARBA00022475"/>
    </source>
</evidence>
<comment type="function">
    <text evidence="9 10">Fluoride-specific ion channel. Important for reducing fluoride concentration in the cell, thus reducing its toxicity.</text>
</comment>
<dbReference type="InterPro" id="IPR003691">
    <property type="entry name" value="FluC"/>
</dbReference>
<keyword evidence="4 10" id="KW-1133">Transmembrane helix</keyword>
<feature type="transmembrane region" description="Helical" evidence="10">
    <location>
        <begin position="93"/>
        <end position="113"/>
    </location>
</feature>
<keyword evidence="2 10" id="KW-1003">Cell membrane</keyword>
<protein>
    <recommendedName>
        <fullName evidence="10">Fluoride-specific ion channel FluC</fullName>
    </recommendedName>
</protein>
<dbReference type="Pfam" id="PF02537">
    <property type="entry name" value="CRCB"/>
    <property type="match status" value="1"/>
</dbReference>
<feature type="binding site" evidence="10">
    <location>
        <position position="68"/>
    </location>
    <ligand>
        <name>Na(+)</name>
        <dbReference type="ChEBI" id="CHEBI:29101"/>
        <note>structural</note>
    </ligand>
</feature>
<keyword evidence="6 10" id="KW-0407">Ion channel</keyword>
<reference evidence="11 12" key="1">
    <citation type="submission" date="2017-02" db="EMBL/GenBank/DDBJ databases">
        <title>The complete genomic sequence of a novel cold adapted crude oil-degrading bacterium Planococcus qaidamina Y42.</title>
        <authorList>
            <person name="Yang R."/>
        </authorList>
    </citation>
    <scope>NUCLEOTIDE SEQUENCE [LARGE SCALE GENOMIC DNA]</scope>
    <source>
        <strain evidence="11 12">Y42</strain>
    </source>
</reference>
<keyword evidence="12" id="KW-1185">Reference proteome</keyword>
<dbReference type="AlphaFoldDB" id="A0A1Q2KV50"/>
<dbReference type="KEGG" id="pmar:B0X71_02470"/>
<gene>
    <name evidence="10" type="primary">fluC</name>
    <name evidence="10" type="synonym">crcB</name>
    <name evidence="11" type="ORF">B0X71_02470</name>
</gene>
<keyword evidence="10" id="KW-0406">Ion transport</keyword>
<dbReference type="HAMAP" id="MF_00454">
    <property type="entry name" value="FluC"/>
    <property type="match status" value="1"/>
</dbReference>
<dbReference type="GO" id="GO:0005886">
    <property type="term" value="C:plasma membrane"/>
    <property type="evidence" value="ECO:0007669"/>
    <property type="project" value="UniProtKB-SubCell"/>
</dbReference>
<evidence type="ECO:0000256" key="10">
    <source>
        <dbReference type="HAMAP-Rule" id="MF_00454"/>
    </source>
</evidence>
<keyword evidence="3 10" id="KW-0812">Transmembrane</keyword>
<evidence type="ECO:0000313" key="12">
    <source>
        <dbReference type="Proteomes" id="UP000188184"/>
    </source>
</evidence>
<dbReference type="EMBL" id="CP019640">
    <property type="protein sequence ID" value="AQQ52098.1"/>
    <property type="molecule type" value="Genomic_DNA"/>
</dbReference>
<comment type="activity regulation">
    <text evidence="10">Na(+) is not transported, but it plays an essential structural role and its presence is essential for fluoride channel function.</text>
</comment>
<proteinExistence type="inferred from homology"/>
<evidence type="ECO:0000256" key="7">
    <source>
        <dbReference type="ARBA" id="ARBA00035120"/>
    </source>
</evidence>
<evidence type="ECO:0000256" key="1">
    <source>
        <dbReference type="ARBA" id="ARBA00004651"/>
    </source>
</evidence>
<comment type="subcellular location">
    <subcellularLocation>
        <location evidence="1 10">Cell membrane</location>
        <topology evidence="1 10">Multi-pass membrane protein</topology>
    </subcellularLocation>
</comment>
<keyword evidence="10" id="KW-0479">Metal-binding</keyword>
<dbReference type="GO" id="GO:0062054">
    <property type="term" value="F:fluoride channel activity"/>
    <property type="evidence" value="ECO:0007669"/>
    <property type="project" value="UniProtKB-UniRule"/>
</dbReference>
<accession>A0A1Q2KV50</accession>
<evidence type="ECO:0000256" key="9">
    <source>
        <dbReference type="ARBA" id="ARBA00049940"/>
    </source>
</evidence>
<keyword evidence="10" id="KW-0813">Transport</keyword>
<dbReference type="GO" id="GO:0046872">
    <property type="term" value="F:metal ion binding"/>
    <property type="evidence" value="ECO:0007669"/>
    <property type="project" value="UniProtKB-KW"/>
</dbReference>
<evidence type="ECO:0000256" key="3">
    <source>
        <dbReference type="ARBA" id="ARBA00022692"/>
    </source>
</evidence>
<feature type="transmembrane region" description="Helical" evidence="10">
    <location>
        <begin position="61"/>
        <end position="81"/>
    </location>
</feature>
<evidence type="ECO:0000256" key="8">
    <source>
        <dbReference type="ARBA" id="ARBA00035585"/>
    </source>
</evidence>
<evidence type="ECO:0000256" key="5">
    <source>
        <dbReference type="ARBA" id="ARBA00023136"/>
    </source>
</evidence>
<keyword evidence="10" id="KW-0915">Sodium</keyword>
<name>A0A1Q2KV50_9BACL</name>
<feature type="transmembrane region" description="Helical" evidence="10">
    <location>
        <begin position="12"/>
        <end position="30"/>
    </location>
</feature>